<feature type="region of interest" description="Disordered" evidence="1">
    <location>
        <begin position="1"/>
        <end position="48"/>
    </location>
</feature>
<feature type="region of interest" description="Disordered" evidence="1">
    <location>
        <begin position="68"/>
        <end position="123"/>
    </location>
</feature>
<sequence>HGSTSLAPQELTPQANRRGGILKPGRTRREAPARLHLPPAASPEHTRLAHISVRTPQGPGRFTEYVASTPAQEAGADDSRIPVISRSGSSRSTGASTLAMQTKDAPVTPLPAKGSGRSRQVRSARAARKCVRFPEEQRLLETIRLIDPRTAQSIEDHAARSGLAGAEDVLNGGSCPTNAPLPESSGSDVPPAFNSGGSVSEASNNSPQQQQSDSDAEDQFDVDNIFADTPDASSCKSPDKFGTATSLLFDEDTDQPIPQPAPDYAPSYRRPPIPPPAHYKSCVMDNSKELADSANKQDGNELRKVLRCKDAVFFDHAVLSPTLAAMAHGFAVDQHNTADSSDTNDDDSDGALSVSFEDALSEIGMQQQQFGVDTARNMSNGSVANVCDTQNPLALTGLGM</sequence>
<feature type="region of interest" description="Disordered" evidence="1">
    <location>
        <begin position="174"/>
        <end position="217"/>
    </location>
</feature>
<feature type="non-terminal residue" evidence="2">
    <location>
        <position position="1"/>
    </location>
</feature>
<feature type="compositionally biased region" description="Low complexity" evidence="1">
    <location>
        <begin position="200"/>
        <end position="213"/>
    </location>
</feature>
<feature type="non-terminal residue" evidence="2">
    <location>
        <position position="400"/>
    </location>
</feature>
<proteinExistence type="predicted"/>
<dbReference type="OrthoDB" id="5588412at2759"/>
<keyword evidence="3" id="KW-1185">Reference proteome</keyword>
<organism evidence="2 3">
    <name type="scientific">Coemansia guatemalensis</name>
    <dbReference type="NCBI Taxonomy" id="2761395"/>
    <lineage>
        <taxon>Eukaryota</taxon>
        <taxon>Fungi</taxon>
        <taxon>Fungi incertae sedis</taxon>
        <taxon>Zoopagomycota</taxon>
        <taxon>Kickxellomycotina</taxon>
        <taxon>Kickxellomycetes</taxon>
        <taxon>Kickxellales</taxon>
        <taxon>Kickxellaceae</taxon>
        <taxon>Coemansia</taxon>
    </lineage>
</organism>
<feature type="compositionally biased region" description="Polar residues" evidence="1">
    <location>
        <begin position="1"/>
        <end position="15"/>
    </location>
</feature>
<evidence type="ECO:0000313" key="3">
    <source>
        <dbReference type="Proteomes" id="UP001140094"/>
    </source>
</evidence>
<dbReference type="AlphaFoldDB" id="A0A9W8HTR0"/>
<evidence type="ECO:0000313" key="2">
    <source>
        <dbReference type="EMBL" id="KAJ2790772.1"/>
    </source>
</evidence>
<name>A0A9W8HTR0_9FUNG</name>
<dbReference type="EMBL" id="JANBUO010003459">
    <property type="protein sequence ID" value="KAJ2790772.1"/>
    <property type="molecule type" value="Genomic_DNA"/>
</dbReference>
<feature type="compositionally biased region" description="Low complexity" evidence="1">
    <location>
        <begin position="85"/>
        <end position="99"/>
    </location>
</feature>
<accession>A0A9W8HTR0</accession>
<reference evidence="2" key="1">
    <citation type="submission" date="2022-07" db="EMBL/GenBank/DDBJ databases">
        <title>Phylogenomic reconstructions and comparative analyses of Kickxellomycotina fungi.</title>
        <authorList>
            <person name="Reynolds N.K."/>
            <person name="Stajich J.E."/>
            <person name="Barry K."/>
            <person name="Grigoriev I.V."/>
            <person name="Crous P."/>
            <person name="Smith M.E."/>
        </authorList>
    </citation>
    <scope>NUCLEOTIDE SEQUENCE</scope>
    <source>
        <strain evidence="2">NRRL 1565</strain>
    </source>
</reference>
<dbReference type="Proteomes" id="UP001140094">
    <property type="component" value="Unassembled WGS sequence"/>
</dbReference>
<gene>
    <name evidence="2" type="ORF">H4R20_006958</name>
</gene>
<evidence type="ECO:0000256" key="1">
    <source>
        <dbReference type="SAM" id="MobiDB-lite"/>
    </source>
</evidence>
<protein>
    <submittedName>
        <fullName evidence="2">Uncharacterized protein</fullName>
    </submittedName>
</protein>
<comment type="caution">
    <text evidence="2">The sequence shown here is derived from an EMBL/GenBank/DDBJ whole genome shotgun (WGS) entry which is preliminary data.</text>
</comment>